<dbReference type="RefSeq" id="WP_047531057.1">
    <property type="nucleotide sequence ID" value="NZ_CCEH01000013.1"/>
</dbReference>
<dbReference type="Proteomes" id="UP000044616">
    <property type="component" value="Unassembled WGS sequence"/>
</dbReference>
<dbReference type="EMBL" id="CCEH01000013">
    <property type="protein sequence ID" value="CDR28526.1"/>
    <property type="molecule type" value="Genomic_DNA"/>
</dbReference>
<dbReference type="AlphaFoldDB" id="A0A077UJJ9"/>
<feature type="compositionally biased region" description="Basic and acidic residues" evidence="2">
    <location>
        <begin position="210"/>
        <end position="223"/>
    </location>
</feature>
<feature type="region of interest" description="Disordered" evidence="2">
    <location>
        <begin position="189"/>
        <end position="223"/>
    </location>
</feature>
<sequence>MVKYRGKPFRFYIKSSCSAMILSSIILTNALPYDVQAATENDTEISKDTLTKKDLLDKIEKANRQIEQLKQVSTESKRHYKAQLNEAKTSSQIDEILKRVNDLDSKHNQDSRIEMGGQSDLDRKLDQLLTDLNDFSQKVDRGQQSGEDNLNAMKNDMSQTATTKHGEKDNKNDEAMVDKVLEDLDHLNQKIHKSNTQTTDTAKDTVVSETDNHHSSDKTPKIANKDHSAQGVLNEVLSNEETDNLVNRLTDKLQGSDKINHAMIEKLAKSNASAQHYTYHKLNTLQTLDRRIADTSLSKNQKSDLLNEVDKTKERIKSQRNIILDELASTDDKKHATKTILESIFNKKEADKILKEMRVNGQTDQQIADQITRHIDQLSLTTSDDLLTSLIDQSQDKTSLISQILQTKLGKDEADKLAKDWTNKGLSNRQIINQLKKHFATTGDTSSDDILKAILNNAKDKKRAIETILATRIERQKAKLLADLITKMEKDQNKIFNLVKSVLNGKADDLLNLQKRLNQKKKDLDYILSPILNRPSLLDRLNKNGKTTDLNKLANLMNKGSNLLDKIPDIPTPKPEKTLTLGKGNGLLSGLLNADGNVSLPKAGETIKEHWLPISVFISTIGALMIWLSRRNKLKNKA</sequence>
<evidence type="ECO:0000256" key="3">
    <source>
        <dbReference type="SAM" id="Phobius"/>
    </source>
</evidence>
<reference evidence="5 6" key="1">
    <citation type="submission" date="2014-05" db="EMBL/GenBank/DDBJ databases">
        <authorList>
            <person name="Aslett A.Martin."/>
            <person name="De Silva Nishadi"/>
        </authorList>
    </citation>
    <scope>NUCLEOTIDE SEQUENCE [LARGE SCALE GENOMIC DNA]</scope>
</reference>
<feature type="coiled-coil region" evidence="1">
    <location>
        <begin position="52"/>
        <end position="79"/>
    </location>
</feature>
<keyword evidence="3" id="KW-0472">Membrane</keyword>
<evidence type="ECO:0000256" key="4">
    <source>
        <dbReference type="SAM" id="SignalP"/>
    </source>
</evidence>
<keyword evidence="4" id="KW-0732">Signal</keyword>
<feature type="transmembrane region" description="Helical" evidence="3">
    <location>
        <begin position="610"/>
        <end position="628"/>
    </location>
</feature>
<keyword evidence="3" id="KW-0812">Transmembrane</keyword>
<evidence type="ECO:0000313" key="5">
    <source>
        <dbReference type="EMBL" id="CDR28526.1"/>
    </source>
</evidence>
<protein>
    <submittedName>
        <fullName evidence="5">Putative surface anchored protein</fullName>
    </submittedName>
</protein>
<evidence type="ECO:0000256" key="2">
    <source>
        <dbReference type="SAM" id="MobiDB-lite"/>
    </source>
</evidence>
<accession>A0A077UJJ9</accession>
<feature type="signal peptide" evidence="4">
    <location>
        <begin position="1"/>
        <end position="30"/>
    </location>
</feature>
<proteinExistence type="predicted"/>
<keyword evidence="3" id="KW-1133">Transmembrane helix</keyword>
<evidence type="ECO:0000256" key="1">
    <source>
        <dbReference type="SAM" id="Coils"/>
    </source>
</evidence>
<organism evidence="5 6">
    <name type="scientific">Staphylococcus schweitzeri</name>
    <dbReference type="NCBI Taxonomy" id="1654388"/>
    <lineage>
        <taxon>Bacteria</taxon>
        <taxon>Bacillati</taxon>
        <taxon>Bacillota</taxon>
        <taxon>Bacilli</taxon>
        <taxon>Bacillales</taxon>
        <taxon>Staphylococcaceae</taxon>
        <taxon>Staphylococcus</taxon>
    </lineage>
</organism>
<gene>
    <name evidence="5" type="primary">sasF</name>
    <name evidence="5" type="ORF">ERS140147_01661</name>
</gene>
<keyword evidence="1" id="KW-0175">Coiled coil</keyword>
<feature type="chain" id="PRO_5039318842" evidence="4">
    <location>
        <begin position="31"/>
        <end position="638"/>
    </location>
</feature>
<evidence type="ECO:0000313" key="6">
    <source>
        <dbReference type="Proteomes" id="UP000044616"/>
    </source>
</evidence>
<name>A0A077UJJ9_9STAP</name>